<accession>A0A506PQJ0</accession>
<dbReference type="Pfam" id="PF14897">
    <property type="entry name" value="EpsG"/>
    <property type="match status" value="1"/>
</dbReference>
<proteinExistence type="predicted"/>
<feature type="transmembrane region" description="Helical" evidence="1">
    <location>
        <begin position="6"/>
        <end position="22"/>
    </location>
</feature>
<dbReference type="EMBL" id="VHIQ01000001">
    <property type="protein sequence ID" value="TPV35974.1"/>
    <property type="molecule type" value="Genomic_DNA"/>
</dbReference>
<feature type="transmembrane region" description="Helical" evidence="1">
    <location>
        <begin position="164"/>
        <end position="186"/>
    </location>
</feature>
<protein>
    <submittedName>
        <fullName evidence="2">EpsG family protein</fullName>
    </submittedName>
</protein>
<comment type="caution">
    <text evidence="2">The sequence shown here is derived from an EMBL/GenBank/DDBJ whole genome shotgun (WGS) entry which is preliminary data.</text>
</comment>
<feature type="transmembrane region" description="Helical" evidence="1">
    <location>
        <begin position="195"/>
        <end position="221"/>
    </location>
</feature>
<evidence type="ECO:0000313" key="3">
    <source>
        <dbReference type="Proteomes" id="UP000317332"/>
    </source>
</evidence>
<dbReference type="AlphaFoldDB" id="A0A506PQJ0"/>
<dbReference type="RefSeq" id="WP_140988984.1">
    <property type="nucleotide sequence ID" value="NZ_VHIQ01000001.1"/>
</dbReference>
<feature type="transmembrane region" description="Helical" evidence="1">
    <location>
        <begin position="266"/>
        <end position="283"/>
    </location>
</feature>
<keyword evidence="1" id="KW-1133">Transmembrane helix</keyword>
<feature type="transmembrane region" description="Helical" evidence="1">
    <location>
        <begin position="95"/>
        <end position="114"/>
    </location>
</feature>
<gene>
    <name evidence="2" type="ORF">FJ651_03380</name>
</gene>
<feature type="transmembrane region" description="Helical" evidence="1">
    <location>
        <begin position="241"/>
        <end position="259"/>
    </location>
</feature>
<keyword evidence="1" id="KW-0472">Membrane</keyword>
<reference evidence="2 3" key="1">
    <citation type="submission" date="2019-06" db="EMBL/GenBank/DDBJ databases">
        <title>Flavobacteriaceae Paucihalobacterium erythroidium CWB-1, complete genome.</title>
        <authorList>
            <person name="Wu S."/>
        </authorList>
    </citation>
    <scope>NUCLEOTIDE SEQUENCE [LARGE SCALE GENOMIC DNA]</scope>
    <source>
        <strain evidence="2 3">CWB-1</strain>
    </source>
</reference>
<dbReference type="InterPro" id="IPR049458">
    <property type="entry name" value="EpsG-like"/>
</dbReference>
<name>A0A506PQJ0_9FLAO</name>
<dbReference type="Proteomes" id="UP000317332">
    <property type="component" value="Unassembled WGS sequence"/>
</dbReference>
<evidence type="ECO:0000313" key="2">
    <source>
        <dbReference type="EMBL" id="TPV35974.1"/>
    </source>
</evidence>
<feature type="transmembrane region" description="Helical" evidence="1">
    <location>
        <begin position="121"/>
        <end position="137"/>
    </location>
</feature>
<feature type="transmembrane region" description="Helical" evidence="1">
    <location>
        <begin position="312"/>
        <end position="330"/>
    </location>
</feature>
<sequence>MITSLLFYLMVMFVCLGLINWSNNNNTKLGIYGAYLILIVISVLRFDIGNDYQTYTEIIRHIAYKFESNIPFGDDSKEPLITLLTIVFKDTTYPYLWVLGIHFIISLFFLYKAFEDNDSHLFGILIFFISGLLFIYWDQVRQAVSISIIIYAIKYIKENNFPKYLLFVLLAATAHYSALLLLPFYFADKVKPQKLIYIVIILALALSNAASVVFEKAIALIPYWEAKTDKFSYVQLVSWGYKFRIFFYSLVWSTIIYFLPDKQRVLINFLFVGAIIFILASGALNIMRISFYFIFTMTLSIPILLKIEKARTIMMVMVLGLFLFFVRDVVTNTGTRGCVPYENVFSDKFPDYFRIRE</sequence>
<keyword evidence="3" id="KW-1185">Reference proteome</keyword>
<feature type="transmembrane region" description="Helical" evidence="1">
    <location>
        <begin position="29"/>
        <end position="46"/>
    </location>
</feature>
<organism evidence="2 3">
    <name type="scientific">Paucihalobacter ruber</name>
    <dbReference type="NCBI Taxonomy" id="2567861"/>
    <lineage>
        <taxon>Bacteria</taxon>
        <taxon>Pseudomonadati</taxon>
        <taxon>Bacteroidota</taxon>
        <taxon>Flavobacteriia</taxon>
        <taxon>Flavobacteriales</taxon>
        <taxon>Flavobacteriaceae</taxon>
        <taxon>Paucihalobacter</taxon>
    </lineage>
</organism>
<keyword evidence="1" id="KW-0812">Transmembrane</keyword>
<evidence type="ECO:0000256" key="1">
    <source>
        <dbReference type="SAM" id="Phobius"/>
    </source>
</evidence>